<accession>N9P7J9</accession>
<name>N9P7J9_9GAMM</name>
<proteinExistence type="predicted"/>
<evidence type="ECO:0000313" key="1">
    <source>
        <dbReference type="EMBL" id="ENX10195.1"/>
    </source>
</evidence>
<gene>
    <name evidence="1" type="ORF">F897_01312</name>
</gene>
<dbReference type="Proteomes" id="UP000013101">
    <property type="component" value="Unassembled WGS sequence"/>
</dbReference>
<reference evidence="1 2" key="1">
    <citation type="submission" date="2013-02" db="EMBL/GenBank/DDBJ databases">
        <title>The Genome Sequence of Acinetobacter sp. NIPH 2171.</title>
        <authorList>
            <consortium name="The Broad Institute Genome Sequencing Platform"/>
            <consortium name="The Broad Institute Genome Sequencing Center for Infectious Disease"/>
            <person name="Cerqueira G."/>
            <person name="Feldgarden M."/>
            <person name="Courvalin P."/>
            <person name="Perichon B."/>
            <person name="Grillot-Courvalin C."/>
            <person name="Clermont D."/>
            <person name="Rocha E."/>
            <person name="Yoon E.-J."/>
            <person name="Nemec A."/>
            <person name="Walker B."/>
            <person name="Young S.K."/>
            <person name="Zeng Q."/>
            <person name="Gargeya S."/>
            <person name="Fitzgerald M."/>
            <person name="Haas B."/>
            <person name="Abouelleil A."/>
            <person name="Alvarado L."/>
            <person name="Arachchi H.M."/>
            <person name="Berlin A.M."/>
            <person name="Chapman S.B."/>
            <person name="Dewar J."/>
            <person name="Goldberg J."/>
            <person name="Griggs A."/>
            <person name="Gujja S."/>
            <person name="Hansen M."/>
            <person name="Howarth C."/>
            <person name="Imamovic A."/>
            <person name="Larimer J."/>
            <person name="McCowan C."/>
            <person name="Murphy C."/>
            <person name="Neiman D."/>
            <person name="Pearson M."/>
            <person name="Priest M."/>
            <person name="Roberts A."/>
            <person name="Saif S."/>
            <person name="Shea T."/>
            <person name="Sisk P."/>
            <person name="Sykes S."/>
            <person name="Wortman J."/>
            <person name="Nusbaum C."/>
            <person name="Birren B."/>
        </authorList>
    </citation>
    <scope>NUCLEOTIDE SEQUENCE [LARGE SCALE GENOMIC DNA]</scope>
    <source>
        <strain evidence="1 2">NIPH 2171</strain>
    </source>
</reference>
<dbReference type="OrthoDB" id="9909872at2"/>
<dbReference type="EMBL" id="APRS01000008">
    <property type="protein sequence ID" value="ENX10195.1"/>
    <property type="molecule type" value="Genomic_DNA"/>
</dbReference>
<organism evidence="1 2">
    <name type="scientific">Acinetobacter variabilis</name>
    <dbReference type="NCBI Taxonomy" id="70346"/>
    <lineage>
        <taxon>Bacteria</taxon>
        <taxon>Pseudomonadati</taxon>
        <taxon>Pseudomonadota</taxon>
        <taxon>Gammaproteobacteria</taxon>
        <taxon>Moraxellales</taxon>
        <taxon>Moraxellaceae</taxon>
        <taxon>Acinetobacter</taxon>
    </lineage>
</organism>
<dbReference type="AlphaFoldDB" id="N9P7J9"/>
<comment type="caution">
    <text evidence="1">The sequence shown here is derived from an EMBL/GenBank/DDBJ whole genome shotgun (WGS) entry which is preliminary data.</text>
</comment>
<protein>
    <submittedName>
        <fullName evidence="1">Uncharacterized protein</fullName>
    </submittedName>
</protein>
<evidence type="ECO:0000313" key="2">
    <source>
        <dbReference type="Proteomes" id="UP000013101"/>
    </source>
</evidence>
<sequence>MHDEFHAKSQKNSYPALHLVTRLIKLALLRILWAAHKKFLSRLRVFLFHHLHCKCCTKKTLLLALWDQKPN</sequence>
<dbReference type="HOGENOM" id="CLU_2730780_0_0_6"/>